<reference evidence="1 2" key="1">
    <citation type="journal article" date="2018" name="Nat. Ecol. Evol.">
        <title>Pezizomycetes genomes reveal the molecular basis of ectomycorrhizal truffle lifestyle.</title>
        <authorList>
            <person name="Murat C."/>
            <person name="Payen T."/>
            <person name="Noel B."/>
            <person name="Kuo A."/>
            <person name="Morin E."/>
            <person name="Chen J."/>
            <person name="Kohler A."/>
            <person name="Krizsan K."/>
            <person name="Balestrini R."/>
            <person name="Da Silva C."/>
            <person name="Montanini B."/>
            <person name="Hainaut M."/>
            <person name="Levati E."/>
            <person name="Barry K.W."/>
            <person name="Belfiori B."/>
            <person name="Cichocki N."/>
            <person name="Clum A."/>
            <person name="Dockter R.B."/>
            <person name="Fauchery L."/>
            <person name="Guy J."/>
            <person name="Iotti M."/>
            <person name="Le Tacon F."/>
            <person name="Lindquist E.A."/>
            <person name="Lipzen A."/>
            <person name="Malagnac F."/>
            <person name="Mello A."/>
            <person name="Molinier V."/>
            <person name="Miyauchi S."/>
            <person name="Poulain J."/>
            <person name="Riccioni C."/>
            <person name="Rubini A."/>
            <person name="Sitrit Y."/>
            <person name="Splivallo R."/>
            <person name="Traeger S."/>
            <person name="Wang M."/>
            <person name="Zifcakova L."/>
            <person name="Wipf D."/>
            <person name="Zambonelli A."/>
            <person name="Paolocci F."/>
            <person name="Nowrousian M."/>
            <person name="Ottonello S."/>
            <person name="Baldrian P."/>
            <person name="Spatafora J.W."/>
            <person name="Henrissat B."/>
            <person name="Nagy L.G."/>
            <person name="Aury J.M."/>
            <person name="Wincker P."/>
            <person name="Grigoriev I.V."/>
            <person name="Bonfante P."/>
            <person name="Martin F.M."/>
        </authorList>
    </citation>
    <scope>NUCLEOTIDE SEQUENCE [LARGE SCALE GENOMIC DNA]</scope>
    <source>
        <strain evidence="1 2">ATCC MYA-4762</strain>
    </source>
</reference>
<keyword evidence="2" id="KW-1185">Reference proteome</keyword>
<accession>A0A3N4LXW4</accession>
<evidence type="ECO:0000313" key="1">
    <source>
        <dbReference type="EMBL" id="RPB26002.1"/>
    </source>
</evidence>
<gene>
    <name evidence="1" type="ORF">L211DRAFT_69806</name>
</gene>
<organism evidence="1 2">
    <name type="scientific">Terfezia boudieri ATCC MYA-4762</name>
    <dbReference type="NCBI Taxonomy" id="1051890"/>
    <lineage>
        <taxon>Eukaryota</taxon>
        <taxon>Fungi</taxon>
        <taxon>Dikarya</taxon>
        <taxon>Ascomycota</taxon>
        <taxon>Pezizomycotina</taxon>
        <taxon>Pezizomycetes</taxon>
        <taxon>Pezizales</taxon>
        <taxon>Pezizaceae</taxon>
        <taxon>Terfezia</taxon>
    </lineage>
</organism>
<dbReference type="Proteomes" id="UP000267821">
    <property type="component" value="Unassembled WGS sequence"/>
</dbReference>
<protein>
    <submittedName>
        <fullName evidence="1">Uncharacterized protein</fullName>
    </submittedName>
</protein>
<dbReference type="EMBL" id="ML121536">
    <property type="protein sequence ID" value="RPB26002.1"/>
    <property type="molecule type" value="Genomic_DNA"/>
</dbReference>
<sequence length="194" mass="21861">MLCTAPFQLFQTRPIRRIPPKNLYSSIHSYLVTTKLALNNAADQEIRKMIYPQKIENRWIPMYDPDVRSKTNSAFPPPLPHSPLFPPWFTPRKSIDNELPHTPHRHNPSDEQQIIFVSCDSCTPNYSVQPKNFPPRSESEVGKSVESYVCIIGNGGKRGVIGYMHICGTSCCQKGQKLVKVDDTTGLCDNGGCE</sequence>
<dbReference type="InParanoid" id="A0A3N4LXW4"/>
<dbReference type="AlphaFoldDB" id="A0A3N4LXW4"/>
<evidence type="ECO:0000313" key="2">
    <source>
        <dbReference type="Proteomes" id="UP000267821"/>
    </source>
</evidence>
<name>A0A3N4LXW4_9PEZI</name>
<proteinExistence type="predicted"/>